<keyword evidence="2" id="KW-1185">Reference proteome</keyword>
<reference evidence="1 2" key="1">
    <citation type="journal article" date="2001" name="Science">
        <title>The genome of the natural genetic engineer Agrobacterium tumefaciens C58.</title>
        <authorList>
            <person name="Wood D.W."/>
            <person name="Setubal J.C."/>
            <person name="Kaul R."/>
            <person name="Monks D.E."/>
            <person name="Kitajima J.P."/>
            <person name="Okura V.K."/>
            <person name="Zhou Y."/>
            <person name="Chen L."/>
            <person name="Wood G.E."/>
            <person name="Almeida N.F.Jr."/>
            <person name="Woo L."/>
            <person name="Chen Y."/>
            <person name="Paulsen I.T."/>
            <person name="Eisen J.A."/>
            <person name="Karp P.D."/>
            <person name="Bovee D.Sr."/>
            <person name="Chapman P."/>
            <person name="Clendenning J."/>
            <person name="Deatherage G."/>
            <person name="Gillet W."/>
            <person name="Grant C."/>
            <person name="Kutyavin T."/>
            <person name="Levy R."/>
            <person name="Li M.J."/>
            <person name="McClelland E."/>
            <person name="Palmieri A."/>
            <person name="Raymond C."/>
            <person name="Rouse G."/>
            <person name="Saenphimmachak C."/>
            <person name="Wu Z."/>
            <person name="Romero P."/>
            <person name="Gordon D."/>
            <person name="Zhang S."/>
            <person name="Yoo H."/>
            <person name="Tao Y."/>
            <person name="Biddle P."/>
            <person name="Jung M."/>
            <person name="Krespan W."/>
            <person name="Perry M."/>
            <person name="Gordon-Kamm B."/>
            <person name="Liao L."/>
            <person name="Kim S."/>
            <person name="Hendrick C."/>
            <person name="Zhao Z.Y."/>
            <person name="Dolan M."/>
            <person name="Chumley F."/>
            <person name="Tingey S.V."/>
            <person name="Tomb J.F."/>
            <person name="Gordon M.P."/>
            <person name="Olson M.V."/>
            <person name="Nester E.W."/>
        </authorList>
    </citation>
    <scope>NUCLEOTIDE SEQUENCE [LARGE SCALE GENOMIC DNA]</scope>
    <source>
        <strain evidence="2">C58 / ATCC 33970</strain>
    </source>
</reference>
<dbReference type="EnsemblBacteria" id="AAL41838">
    <property type="protein sequence ID" value="AAL41838"/>
    <property type="gene ID" value="Atu0824"/>
</dbReference>
<evidence type="ECO:0000313" key="2">
    <source>
        <dbReference type="Proteomes" id="UP000000813"/>
    </source>
</evidence>
<dbReference type="Proteomes" id="UP000000813">
    <property type="component" value="Chromosome circular"/>
</dbReference>
<gene>
    <name evidence="1" type="ordered locus">Atu0824</name>
</gene>
<sequence>MERVVLRRGNPRRKLLCLRNVEKQSRVCKQDQTHGRVALAALFRLCILLRRLEKPAPRMTVRLSRDEKNSFQPKDLSWLDTSSRPVWRRTKGCLPKLCSGFGRHAKKDLKRVA</sequence>
<dbReference type="PIR" id="AH2677">
    <property type="entry name" value="AH2677"/>
</dbReference>
<reference evidence="1 2" key="2">
    <citation type="journal article" date="2001" name="Science">
        <title>Genome sequence of the plant pathogen and biotechnology agent Agrobacterium tumefaciens C58.</title>
        <authorList>
            <person name="Goodner B."/>
            <person name="Hinkle G."/>
            <person name="Gattung S."/>
            <person name="Miller N."/>
            <person name="Blanchard M."/>
            <person name="Qurollo B."/>
            <person name="Goldman B.S."/>
            <person name="Cao Y."/>
            <person name="Askenazi M."/>
            <person name="Halling C."/>
            <person name="Mullin L."/>
            <person name="Houmiel K."/>
            <person name="Gordon J."/>
            <person name="Vaudin M."/>
            <person name="Iartchouk O."/>
            <person name="Epp A."/>
            <person name="Liu F."/>
            <person name="Wollam C."/>
            <person name="Allinger M."/>
            <person name="Doughty D."/>
            <person name="Scott C."/>
            <person name="Lappas C."/>
            <person name="Markelz B."/>
            <person name="Flanagan C."/>
            <person name="Crowell C."/>
            <person name="Gurson J."/>
            <person name="Lomo C."/>
            <person name="Sear C."/>
            <person name="Strub G."/>
            <person name="Cielo C."/>
            <person name="Slater S."/>
        </authorList>
    </citation>
    <scope>NUCLEOTIDE SEQUENCE [LARGE SCALE GENOMIC DNA]</scope>
    <source>
        <strain evidence="2">C58 / ATCC 33970</strain>
    </source>
</reference>
<dbReference type="EMBL" id="AE007869">
    <property type="protein sequence ID" value="AAL41838.1"/>
    <property type="molecule type" value="Genomic_DNA"/>
</dbReference>
<accession>Q8UH61</accession>
<dbReference type="AlphaFoldDB" id="Q8UH61"/>
<dbReference type="BioCyc" id="AGRO:ATU0824-MONOMER"/>
<organism evidence="1 2">
    <name type="scientific">Agrobacterium fabrum (strain C58 / ATCC 33970)</name>
    <name type="common">Agrobacterium tumefaciens (strain C58)</name>
    <dbReference type="NCBI Taxonomy" id="176299"/>
    <lineage>
        <taxon>Bacteria</taxon>
        <taxon>Pseudomonadati</taxon>
        <taxon>Pseudomonadota</taxon>
        <taxon>Alphaproteobacteria</taxon>
        <taxon>Hyphomicrobiales</taxon>
        <taxon>Rhizobiaceae</taxon>
        <taxon>Rhizobium/Agrobacterium group</taxon>
        <taxon>Agrobacterium</taxon>
        <taxon>Agrobacterium tumefaciens complex</taxon>
    </lineage>
</organism>
<dbReference type="OrthoDB" id="9963821at2"/>
<name>Q8UH61_AGRFC</name>
<proteinExistence type="predicted"/>
<evidence type="ECO:0000313" key="1">
    <source>
        <dbReference type="EMBL" id="AAL41838.1"/>
    </source>
</evidence>
<dbReference type="HOGENOM" id="CLU_2128170_0_0_5"/>
<dbReference type="KEGG" id="atu:Atu0824"/>
<protein>
    <submittedName>
        <fullName evidence="1">Uncharacterized protein</fullName>
    </submittedName>
</protein>